<organism evidence="1 2">
    <name type="scientific">Streptomyces yokosukanensis</name>
    <dbReference type="NCBI Taxonomy" id="67386"/>
    <lineage>
        <taxon>Bacteria</taxon>
        <taxon>Bacillati</taxon>
        <taxon>Actinomycetota</taxon>
        <taxon>Actinomycetes</taxon>
        <taxon>Kitasatosporales</taxon>
        <taxon>Streptomycetaceae</taxon>
        <taxon>Streptomyces</taxon>
    </lineage>
</organism>
<gene>
    <name evidence="1" type="ORF">AQI95_39365</name>
</gene>
<dbReference type="OrthoDB" id="4269146at2"/>
<reference evidence="1 2" key="1">
    <citation type="submission" date="2015-10" db="EMBL/GenBank/DDBJ databases">
        <title>Draft genome sequence of Streptomyces yokosukanensis DSM 40224, type strain for the species Streptomyces yokosukanensis.</title>
        <authorList>
            <person name="Ruckert C."/>
            <person name="Winkler A."/>
            <person name="Kalinowski J."/>
            <person name="Kampfer P."/>
            <person name="Glaeser S."/>
        </authorList>
    </citation>
    <scope>NUCLEOTIDE SEQUENCE [LARGE SCALE GENOMIC DNA]</scope>
    <source>
        <strain evidence="1 2">DSM 40224</strain>
    </source>
</reference>
<dbReference type="Proteomes" id="UP000053127">
    <property type="component" value="Unassembled WGS sequence"/>
</dbReference>
<evidence type="ECO:0000313" key="2">
    <source>
        <dbReference type="Proteomes" id="UP000053127"/>
    </source>
</evidence>
<keyword evidence="2" id="KW-1185">Reference proteome</keyword>
<protein>
    <submittedName>
        <fullName evidence="1">Uncharacterized protein</fullName>
    </submittedName>
</protein>
<evidence type="ECO:0000313" key="1">
    <source>
        <dbReference type="EMBL" id="KUM99309.1"/>
    </source>
</evidence>
<proteinExistence type="predicted"/>
<dbReference type="RefSeq" id="WP_067135541.1">
    <property type="nucleotide sequence ID" value="NZ_KQ948230.1"/>
</dbReference>
<dbReference type="EMBL" id="LMWN01000065">
    <property type="protein sequence ID" value="KUM99309.1"/>
    <property type="molecule type" value="Genomic_DNA"/>
</dbReference>
<name>A0A101NTX3_9ACTN</name>
<sequence>MILPLRRPGRASTLARARTQATRGTSSFWPARLAADLLRRLASQARRIEQDLRVTTVTSASDDRQVARVVPTASAQLATVLAQLTDERSGPLATVRGLIEHTAYRASLQPCTGPDTAHELELIARRIYGIQQDLDDTAARLTTRSKRSTAAQVVPAARAYARHSP</sequence>
<dbReference type="AlphaFoldDB" id="A0A101NTX3"/>
<comment type="caution">
    <text evidence="1">The sequence shown here is derived from an EMBL/GenBank/DDBJ whole genome shotgun (WGS) entry which is preliminary data.</text>
</comment>
<dbReference type="STRING" id="67386.AQI95_39365"/>
<accession>A0A101NTX3</accession>